<comment type="caution">
    <text evidence="1">The sequence shown here is derived from an EMBL/GenBank/DDBJ whole genome shotgun (WGS) entry which is preliminary data.</text>
</comment>
<protein>
    <submittedName>
        <fullName evidence="1">Uncharacterized protein</fullName>
    </submittedName>
</protein>
<accession>A0ABD0RGG5</accession>
<proteinExistence type="predicted"/>
<dbReference type="Proteomes" id="UP001529510">
    <property type="component" value="Unassembled WGS sequence"/>
</dbReference>
<organism evidence="1 2">
    <name type="scientific">Cirrhinus mrigala</name>
    <name type="common">Mrigala</name>
    <dbReference type="NCBI Taxonomy" id="683832"/>
    <lineage>
        <taxon>Eukaryota</taxon>
        <taxon>Metazoa</taxon>
        <taxon>Chordata</taxon>
        <taxon>Craniata</taxon>
        <taxon>Vertebrata</taxon>
        <taxon>Euteleostomi</taxon>
        <taxon>Actinopterygii</taxon>
        <taxon>Neopterygii</taxon>
        <taxon>Teleostei</taxon>
        <taxon>Ostariophysi</taxon>
        <taxon>Cypriniformes</taxon>
        <taxon>Cyprinidae</taxon>
        <taxon>Labeoninae</taxon>
        <taxon>Labeonini</taxon>
        <taxon>Cirrhinus</taxon>
    </lineage>
</organism>
<evidence type="ECO:0000313" key="1">
    <source>
        <dbReference type="EMBL" id="KAL0197624.1"/>
    </source>
</evidence>
<dbReference type="AlphaFoldDB" id="A0ABD0RGG5"/>
<keyword evidence="2" id="KW-1185">Reference proteome</keyword>
<evidence type="ECO:0000313" key="2">
    <source>
        <dbReference type="Proteomes" id="UP001529510"/>
    </source>
</evidence>
<sequence>KPYLSRVFVPSTSIYSTIVDAQARSYMMMLQVEETLVGYLTPGSLSSLKKPTLPTKPCRLTSSLVRKAYQAAGQAGAALHAMAVLQSYEADLLKDLSTGGTIGEEAPVSLIGHSMAAMVSTERHLWLNLTGRRGTKHSSLMPRLAFQPIWR</sequence>
<dbReference type="EMBL" id="JAMKFB020000003">
    <property type="protein sequence ID" value="KAL0197624.1"/>
    <property type="molecule type" value="Genomic_DNA"/>
</dbReference>
<reference evidence="1 2" key="1">
    <citation type="submission" date="2024-05" db="EMBL/GenBank/DDBJ databases">
        <title>Genome sequencing and assembly of Indian major carp, Cirrhinus mrigala (Hamilton, 1822).</title>
        <authorList>
            <person name="Mohindra V."/>
            <person name="Chowdhury L.M."/>
            <person name="Lal K."/>
            <person name="Jena J.K."/>
        </authorList>
    </citation>
    <scope>NUCLEOTIDE SEQUENCE [LARGE SCALE GENOMIC DNA]</scope>
    <source>
        <strain evidence="1">CM1030</strain>
        <tissue evidence="1">Blood</tissue>
    </source>
</reference>
<feature type="non-terminal residue" evidence="1">
    <location>
        <position position="1"/>
    </location>
</feature>
<gene>
    <name evidence="1" type="ORF">M9458_006164</name>
</gene>
<feature type="non-terminal residue" evidence="1">
    <location>
        <position position="151"/>
    </location>
</feature>
<name>A0ABD0RGG5_CIRMR</name>